<dbReference type="EMBL" id="BAHD01000039">
    <property type="protein sequence ID" value="GAB96478.1"/>
    <property type="molecule type" value="Genomic_DNA"/>
</dbReference>
<dbReference type="GO" id="GO:0016746">
    <property type="term" value="F:acyltransferase activity"/>
    <property type="evidence" value="ECO:0007669"/>
    <property type="project" value="InterPro"/>
</dbReference>
<gene>
    <name evidence="3" type="ORF">KILIM_039_00530</name>
</gene>
<protein>
    <recommendedName>
        <fullName evidence="2">Phospholipid/glycerol acyltransferase domain-containing protein</fullName>
    </recommendedName>
</protein>
<sequence length="344" mass="37821">MTPRREPPEQPEMPEPEMPETPESSDGAGPQLSAAQVARRLEQGVELLIATLRWAVAKAGGDLTEQEVEERVALFLAYLRRRMSGEVEVDAYGYDADFTQHIYLPVLRVLYKRWFRVQVRGIENIPADGPALIVANHSGTVPVDCLMTQVAVHDTHPQQRLMRLLGADLLFRLPVIGETVRAGGTTLAAPSDAQRLLAAGELVAVWPEGFKGLGKPYADRYRLQRFGRGGFVGTALRTQAPIVPCSIVGAEEIYPKIGDLTPLAHLLDVPYFPITPTFPHLGLLGLIPLPSQWIIEFAPPVETADLGPDAAEDPLLVFELTDRVRETIQSRLHVLLADRGPIFG</sequence>
<dbReference type="SUPFAM" id="SSF69593">
    <property type="entry name" value="Glycerol-3-phosphate (1)-acyltransferase"/>
    <property type="match status" value="1"/>
</dbReference>
<dbReference type="STRING" id="1184609.KILIM_039_00530"/>
<proteinExistence type="predicted"/>
<dbReference type="CDD" id="cd07987">
    <property type="entry name" value="LPLAT_MGAT-like"/>
    <property type="match status" value="1"/>
</dbReference>
<feature type="domain" description="Phospholipid/glycerol acyltransferase" evidence="2">
    <location>
        <begin position="131"/>
        <end position="250"/>
    </location>
</feature>
<evidence type="ECO:0000313" key="3">
    <source>
        <dbReference type="EMBL" id="GAB96478.1"/>
    </source>
</evidence>
<feature type="region of interest" description="Disordered" evidence="1">
    <location>
        <begin position="1"/>
        <end position="33"/>
    </location>
</feature>
<dbReference type="Proteomes" id="UP000008366">
    <property type="component" value="Unassembled WGS sequence"/>
</dbReference>
<dbReference type="AlphaFoldDB" id="K6VJT1"/>
<dbReference type="SMART" id="SM00563">
    <property type="entry name" value="PlsC"/>
    <property type="match status" value="1"/>
</dbReference>
<dbReference type="PANTHER" id="PTHR22753:SF14">
    <property type="entry name" value="MONOACYLGLYCEROL_DIACYLGLYCEROL O-ACYLTRANSFERASE"/>
    <property type="match status" value="1"/>
</dbReference>
<evidence type="ECO:0000259" key="2">
    <source>
        <dbReference type="SMART" id="SM00563"/>
    </source>
</evidence>
<keyword evidence="4" id="KW-1185">Reference proteome</keyword>
<dbReference type="OrthoDB" id="5241618at2"/>
<dbReference type="Pfam" id="PF01553">
    <property type="entry name" value="Acyltransferase"/>
    <property type="match status" value="1"/>
</dbReference>
<dbReference type="PANTHER" id="PTHR22753">
    <property type="entry name" value="TRANSMEMBRANE PROTEIN 68"/>
    <property type="match status" value="1"/>
</dbReference>
<name>K6VJT1_9MICO</name>
<accession>K6VJT1</accession>
<reference evidence="3 4" key="1">
    <citation type="submission" date="2012-08" db="EMBL/GenBank/DDBJ databases">
        <title>Whole genome shotgun sequence of Kineosphaera limosa NBRC 100340.</title>
        <authorList>
            <person name="Yoshida I."/>
            <person name="Isaki S."/>
            <person name="Hosoyama A."/>
            <person name="Tsuchikane K."/>
            <person name="Katsumata H."/>
            <person name="Ando Y."/>
            <person name="Ohji S."/>
            <person name="Hamada M."/>
            <person name="Tamura T."/>
            <person name="Yamazoe A."/>
            <person name="Yamazaki S."/>
            <person name="Fujita N."/>
        </authorList>
    </citation>
    <scope>NUCLEOTIDE SEQUENCE [LARGE SCALE GENOMIC DNA]</scope>
    <source>
        <strain evidence="3 4">NBRC 100340</strain>
    </source>
</reference>
<dbReference type="eggNOG" id="COG0204">
    <property type="taxonomic scope" value="Bacteria"/>
</dbReference>
<comment type="caution">
    <text evidence="3">The sequence shown here is derived from an EMBL/GenBank/DDBJ whole genome shotgun (WGS) entry which is preliminary data.</text>
</comment>
<evidence type="ECO:0000313" key="4">
    <source>
        <dbReference type="Proteomes" id="UP000008366"/>
    </source>
</evidence>
<dbReference type="GO" id="GO:0016020">
    <property type="term" value="C:membrane"/>
    <property type="evidence" value="ECO:0007669"/>
    <property type="project" value="TreeGrafter"/>
</dbReference>
<organism evidence="3 4">
    <name type="scientific">Kineosphaera limosa NBRC 100340</name>
    <dbReference type="NCBI Taxonomy" id="1184609"/>
    <lineage>
        <taxon>Bacteria</taxon>
        <taxon>Bacillati</taxon>
        <taxon>Actinomycetota</taxon>
        <taxon>Actinomycetes</taxon>
        <taxon>Micrococcales</taxon>
        <taxon>Dermatophilaceae</taxon>
        <taxon>Kineosphaera</taxon>
    </lineage>
</organism>
<evidence type="ECO:0000256" key="1">
    <source>
        <dbReference type="SAM" id="MobiDB-lite"/>
    </source>
</evidence>
<dbReference type="InterPro" id="IPR002123">
    <property type="entry name" value="Plipid/glycerol_acylTrfase"/>
</dbReference>